<evidence type="ECO:0000256" key="1">
    <source>
        <dbReference type="ARBA" id="ARBA00022679"/>
    </source>
</evidence>
<dbReference type="PROSITE" id="PS00108">
    <property type="entry name" value="PROTEIN_KINASE_ST"/>
    <property type="match status" value="1"/>
</dbReference>
<organism evidence="7 8">
    <name type="scientific">Gimesia algae</name>
    <dbReference type="NCBI Taxonomy" id="2527971"/>
    <lineage>
        <taxon>Bacteria</taxon>
        <taxon>Pseudomonadati</taxon>
        <taxon>Planctomycetota</taxon>
        <taxon>Planctomycetia</taxon>
        <taxon>Planctomycetales</taxon>
        <taxon>Planctomycetaceae</taxon>
        <taxon>Gimesia</taxon>
    </lineage>
</organism>
<dbReference type="InterPro" id="IPR006553">
    <property type="entry name" value="Leu-rich_rpt_Cys-con_subtyp"/>
</dbReference>
<feature type="domain" description="Protein kinase" evidence="6">
    <location>
        <begin position="115"/>
        <end position="391"/>
    </location>
</feature>
<evidence type="ECO:0000256" key="2">
    <source>
        <dbReference type="ARBA" id="ARBA00022741"/>
    </source>
</evidence>
<sequence>MPNPECLSHEQLQALITADLPEQSADELFAHLESCADCRSTLDAQHQRQNKNRRSFVQKPLDEEPIIKEPAFQRAVKQIAQFGAEDSIYIDHLAKDPRENKRDQLNLAGEQIDQYRIVTKLGEGGMGTVYKAVHTKLDKVVALKIIATGSHVPDERIARFEREMLSVGRLNHPHIVGATDAREIDGTHFLVMEYLEGINLSQLIERMGPLPIADACEIIRQAAVGLQYAHQHDLIHRDIKPSNLMLTTEGQVKILDLGLALIQGDEPIEAQNGEPAEGELTSAGQILGTLGYMAPEQIGHSHDVDIRADLYSLGCTFFKLLTGEVPFEHLNATSISRRIKAHSNETAPSVLERRIEIPDKLSAILERLLAKSPSERYEDPGQLVQALESFTKGSNLEVLTRKTEQQVISAPGRDQRKWRLKTAAAVVVTLLLTVFALQLATNNGKITITSFDPALEIIIKRNGRIVDNFALRQRPQSTSYFAGEYEVEIKGGAPDGATIKNGRFKLTRGKSVLVEIVHAKTVDTAQSTHSDRAAAEWVLSVGGILSLKKISSNAKRRIEVKLKNMLPAERFEVRAVGFGDLYNRKKVNDDNIINLKGLSELTSLSLTQTEVTRHGISQLASLPSLNRIMMPYKFDEKELGCLSQLKGLKHVELSTPNYTDACIIHLNKLPQLIRLELVKTAITEKGFKQLSAQQLSSIRLCENFELYEVALKHFQNLQNFPKLIDITIIGNRTGRVLTDSGLMHLQKIKQLRQVSLINTNVTVAGIAALKQALPACKVDWNGPPQVKLSADPERAVAVWVLQIGGKLEIDVDGSIRDIDIEKLEDLPDENFRVTQVGFDQNSYIDDESLSNLSQLQYLDRLLIVHKKVSGAGFKYLSAMQGLQSLDCSGSLVTNQSLSIVKKLHDLVYLNLHSTRVTDEGIQSILPMKKLLYLNLSGVSDTGVRHLTKMTQLQFLVIESRNVTDDGLKHLGTMKNLVNLALTQAQLTDQGLVHLTDCHNLRMLDLSQTPISDLGLKQLSKLKSLTKLRLLSTKVTAKGVAELKKSVPQCTIVY</sequence>
<dbReference type="OrthoDB" id="6111975at2"/>
<dbReference type="Gene3D" id="3.80.10.10">
    <property type="entry name" value="Ribonuclease Inhibitor"/>
    <property type="match status" value="5"/>
</dbReference>
<dbReference type="Gene3D" id="3.30.200.20">
    <property type="entry name" value="Phosphorylase Kinase, domain 1"/>
    <property type="match status" value="1"/>
</dbReference>
<evidence type="ECO:0000259" key="6">
    <source>
        <dbReference type="PROSITE" id="PS50011"/>
    </source>
</evidence>
<dbReference type="InterPro" id="IPR008271">
    <property type="entry name" value="Ser/Thr_kinase_AS"/>
</dbReference>
<keyword evidence="1 7" id="KW-0808">Transferase</keyword>
<dbReference type="PANTHER" id="PTHR43289">
    <property type="entry name" value="MITOGEN-ACTIVATED PROTEIN KINASE KINASE KINASE 20-RELATED"/>
    <property type="match status" value="1"/>
</dbReference>
<dbReference type="PROSITE" id="PS50011">
    <property type="entry name" value="PROTEIN_KINASE_DOM"/>
    <property type="match status" value="1"/>
</dbReference>
<evidence type="ECO:0000313" key="8">
    <source>
        <dbReference type="Proteomes" id="UP000316855"/>
    </source>
</evidence>
<dbReference type="InterPro" id="IPR017441">
    <property type="entry name" value="Protein_kinase_ATP_BS"/>
</dbReference>
<evidence type="ECO:0000256" key="4">
    <source>
        <dbReference type="ARBA" id="ARBA00022840"/>
    </source>
</evidence>
<proteinExistence type="predicted"/>
<evidence type="ECO:0000256" key="5">
    <source>
        <dbReference type="PROSITE-ProRule" id="PRU10141"/>
    </source>
</evidence>
<name>A0A517V9Z5_9PLAN</name>
<reference evidence="7 8" key="1">
    <citation type="submission" date="2019-02" db="EMBL/GenBank/DDBJ databases">
        <title>Deep-cultivation of Planctomycetes and their phenomic and genomic characterization uncovers novel biology.</title>
        <authorList>
            <person name="Wiegand S."/>
            <person name="Jogler M."/>
            <person name="Boedeker C."/>
            <person name="Pinto D."/>
            <person name="Vollmers J."/>
            <person name="Rivas-Marin E."/>
            <person name="Kohn T."/>
            <person name="Peeters S.H."/>
            <person name="Heuer A."/>
            <person name="Rast P."/>
            <person name="Oberbeckmann S."/>
            <person name="Bunk B."/>
            <person name="Jeske O."/>
            <person name="Meyerdierks A."/>
            <person name="Storesund J.E."/>
            <person name="Kallscheuer N."/>
            <person name="Luecker S."/>
            <person name="Lage O.M."/>
            <person name="Pohl T."/>
            <person name="Merkel B.J."/>
            <person name="Hornburger P."/>
            <person name="Mueller R.-W."/>
            <person name="Bruemmer F."/>
            <person name="Labrenz M."/>
            <person name="Spormann A.M."/>
            <person name="Op den Camp H."/>
            <person name="Overmann J."/>
            <person name="Amann R."/>
            <person name="Jetten M.S.M."/>
            <person name="Mascher T."/>
            <person name="Medema M.H."/>
            <person name="Devos D.P."/>
            <person name="Kaster A.-K."/>
            <person name="Ovreas L."/>
            <person name="Rohde M."/>
            <person name="Galperin M.Y."/>
            <person name="Jogler C."/>
        </authorList>
    </citation>
    <scope>NUCLEOTIDE SEQUENCE [LARGE SCALE GENOMIC DNA]</scope>
    <source>
        <strain evidence="7 8">Pan161</strain>
    </source>
</reference>
<keyword evidence="3 7" id="KW-0418">Kinase</keyword>
<evidence type="ECO:0000256" key="3">
    <source>
        <dbReference type="ARBA" id="ARBA00022777"/>
    </source>
</evidence>
<dbReference type="Proteomes" id="UP000316855">
    <property type="component" value="Chromosome"/>
</dbReference>
<dbReference type="Pfam" id="PF00069">
    <property type="entry name" value="Pkinase"/>
    <property type="match status" value="1"/>
</dbReference>
<dbReference type="InterPro" id="IPR011009">
    <property type="entry name" value="Kinase-like_dom_sf"/>
</dbReference>
<protein>
    <submittedName>
        <fullName evidence="7">Serine/threonine-protein kinase StkP</fullName>
        <ecNumber evidence="7">2.7.11.1</ecNumber>
    </submittedName>
</protein>
<dbReference type="InterPro" id="IPR032675">
    <property type="entry name" value="LRR_dom_sf"/>
</dbReference>
<gene>
    <name evidence="7" type="primary">stkP_2</name>
    <name evidence="7" type="ORF">Pan161_14600</name>
</gene>
<dbReference type="AlphaFoldDB" id="A0A517V9Z5"/>
<keyword evidence="2 5" id="KW-0547">Nucleotide-binding</keyword>
<dbReference type="SUPFAM" id="SSF52047">
    <property type="entry name" value="RNI-like"/>
    <property type="match status" value="2"/>
</dbReference>
<dbReference type="SMART" id="SM00220">
    <property type="entry name" value="S_TKc"/>
    <property type="match status" value="1"/>
</dbReference>
<dbReference type="SUPFAM" id="SSF56112">
    <property type="entry name" value="Protein kinase-like (PK-like)"/>
    <property type="match status" value="1"/>
</dbReference>
<dbReference type="SMART" id="SM00367">
    <property type="entry name" value="LRR_CC"/>
    <property type="match status" value="3"/>
</dbReference>
<dbReference type="KEGG" id="gax:Pan161_14600"/>
<keyword evidence="4 5" id="KW-0067">ATP-binding</keyword>
<dbReference type="GO" id="GO:0004674">
    <property type="term" value="F:protein serine/threonine kinase activity"/>
    <property type="evidence" value="ECO:0007669"/>
    <property type="project" value="UniProtKB-EC"/>
</dbReference>
<feature type="binding site" evidence="5">
    <location>
        <position position="144"/>
    </location>
    <ligand>
        <name>ATP</name>
        <dbReference type="ChEBI" id="CHEBI:30616"/>
    </ligand>
</feature>
<dbReference type="RefSeq" id="WP_145225376.1">
    <property type="nucleotide sequence ID" value="NZ_CP036343.1"/>
</dbReference>
<accession>A0A517V9Z5</accession>
<dbReference type="PROSITE" id="PS00107">
    <property type="entry name" value="PROTEIN_KINASE_ATP"/>
    <property type="match status" value="1"/>
</dbReference>
<keyword evidence="8" id="KW-1185">Reference proteome</keyword>
<dbReference type="GO" id="GO:0005524">
    <property type="term" value="F:ATP binding"/>
    <property type="evidence" value="ECO:0007669"/>
    <property type="project" value="UniProtKB-UniRule"/>
</dbReference>
<dbReference type="CDD" id="cd14014">
    <property type="entry name" value="STKc_PknB_like"/>
    <property type="match status" value="1"/>
</dbReference>
<dbReference type="EMBL" id="CP036343">
    <property type="protein sequence ID" value="QDT89827.1"/>
    <property type="molecule type" value="Genomic_DNA"/>
</dbReference>
<dbReference type="InterPro" id="IPR000719">
    <property type="entry name" value="Prot_kinase_dom"/>
</dbReference>
<dbReference type="Gene3D" id="1.10.510.10">
    <property type="entry name" value="Transferase(Phosphotransferase) domain 1"/>
    <property type="match status" value="1"/>
</dbReference>
<dbReference type="EC" id="2.7.11.1" evidence="7"/>
<dbReference type="PANTHER" id="PTHR43289:SF6">
    <property type="entry name" value="SERINE_THREONINE-PROTEIN KINASE NEKL-3"/>
    <property type="match status" value="1"/>
</dbReference>
<evidence type="ECO:0000313" key="7">
    <source>
        <dbReference type="EMBL" id="QDT89827.1"/>
    </source>
</evidence>